<dbReference type="InterPro" id="IPR051411">
    <property type="entry name" value="Polyketide_trans_af380"/>
</dbReference>
<feature type="domain" description="AB hydrolase-1" evidence="2">
    <location>
        <begin position="53"/>
        <end position="294"/>
    </location>
</feature>
<dbReference type="Gene3D" id="1.10.10.800">
    <property type="match status" value="1"/>
</dbReference>
<comment type="similarity">
    <text evidence="1">Belongs to the polyketide transferase af380 family.</text>
</comment>
<dbReference type="InterPro" id="IPR000073">
    <property type="entry name" value="AB_hydrolase_1"/>
</dbReference>
<dbReference type="PANTHER" id="PTHR47751">
    <property type="entry name" value="SUPERFAMILY HYDROLASE, PUTATIVE (AFU_ORTHOLOGUE AFUA_2G16580)-RELATED"/>
    <property type="match status" value="1"/>
</dbReference>
<evidence type="ECO:0000256" key="1">
    <source>
        <dbReference type="ARBA" id="ARBA00029464"/>
    </source>
</evidence>
<evidence type="ECO:0000313" key="4">
    <source>
        <dbReference type="Proteomes" id="UP000325395"/>
    </source>
</evidence>
<dbReference type="Proteomes" id="UP000325395">
    <property type="component" value="Unassembled WGS sequence"/>
</dbReference>
<evidence type="ECO:0000313" key="3">
    <source>
        <dbReference type="EMBL" id="KAE8419894.1"/>
    </source>
</evidence>
<sequence length="308" mass="33180">MTTERTVRFSSRGLQVVGILRVPKSPTPDRRRAGIVISHPGGGVKEQTAGLYAELLAEKGFITLAFDAAYQGESSGEPRGLEDPYQRVEDIKSAVTYLSLLSEVDPERIAGLGICASGGYVSFAAQTDLRIKAVAGVSSVDFGAMIRDGVKNTTAEAPASALADTLAGAAKSRLAEAKGEEYGQLPFAPDDPKTVPEAFPALYKEAADYYRTPRGSHCRSTNRFPLRSTDLLANFDAFAFNRFISPRPLLMISGTDADTRYFSEIAIEKAQAPKELFLVSGKSHIDLYDDPSAVLPKLVEFYANSISA</sequence>
<reference evidence="3 4" key="1">
    <citation type="submission" date="2019-04" db="EMBL/GenBank/DDBJ databases">
        <authorList>
            <consortium name="DOE Joint Genome Institute"/>
            <person name="Mondo S."/>
            <person name="Kjaerbolling I."/>
            <person name="Vesth T."/>
            <person name="Frisvad J.C."/>
            <person name="Nybo J.L."/>
            <person name="Theobald S."/>
            <person name="Kildgaard S."/>
            <person name="Isbrandt T."/>
            <person name="Kuo A."/>
            <person name="Sato A."/>
            <person name="Lyhne E.K."/>
            <person name="Kogle M.E."/>
            <person name="Wiebenga A."/>
            <person name="Kun R.S."/>
            <person name="Lubbers R.J."/>
            <person name="Makela M.R."/>
            <person name="Barry K."/>
            <person name="Chovatia M."/>
            <person name="Clum A."/>
            <person name="Daum C."/>
            <person name="Haridas S."/>
            <person name="He G."/>
            <person name="LaButti K."/>
            <person name="Lipzen A."/>
            <person name="Riley R."/>
            <person name="Salamov A."/>
            <person name="Simmons B.A."/>
            <person name="Magnuson J.K."/>
            <person name="Henrissat B."/>
            <person name="Mortensen U.H."/>
            <person name="Larsen T.O."/>
            <person name="Devries R.P."/>
            <person name="Grigoriev I.V."/>
            <person name="Machida M."/>
            <person name="Baker S.E."/>
            <person name="Andersen M.R."/>
            <person name="Cantor M.N."/>
            <person name="Hua S.X."/>
        </authorList>
    </citation>
    <scope>NUCLEOTIDE SEQUENCE [LARGE SCALE GENOMIC DNA]</scope>
    <source>
        <strain evidence="3 4">CBS 117616</strain>
    </source>
</reference>
<proteinExistence type="inferred from homology"/>
<dbReference type="SUPFAM" id="SSF53474">
    <property type="entry name" value="alpha/beta-Hydrolases"/>
    <property type="match status" value="1"/>
</dbReference>
<accession>A0ABQ6WS12</accession>
<dbReference type="EMBL" id="ML735713">
    <property type="protein sequence ID" value="KAE8419894.1"/>
    <property type="molecule type" value="Genomic_DNA"/>
</dbReference>
<name>A0ABQ6WS12_9EURO</name>
<dbReference type="Gene3D" id="3.40.50.1820">
    <property type="entry name" value="alpha/beta hydrolase"/>
    <property type="match status" value="1"/>
</dbReference>
<protein>
    <submittedName>
        <fullName evidence="3">Alpha/beta-hydrolase</fullName>
    </submittedName>
</protein>
<evidence type="ECO:0000259" key="2">
    <source>
        <dbReference type="Pfam" id="PF12697"/>
    </source>
</evidence>
<organism evidence="3 4">
    <name type="scientific">Aspergillus pseudocaelatus</name>
    <dbReference type="NCBI Taxonomy" id="1825620"/>
    <lineage>
        <taxon>Eukaryota</taxon>
        <taxon>Fungi</taxon>
        <taxon>Dikarya</taxon>
        <taxon>Ascomycota</taxon>
        <taxon>Pezizomycotina</taxon>
        <taxon>Eurotiomycetes</taxon>
        <taxon>Eurotiomycetidae</taxon>
        <taxon>Eurotiales</taxon>
        <taxon>Aspergillaceae</taxon>
        <taxon>Aspergillus</taxon>
        <taxon>Aspergillus subgen. Circumdati</taxon>
    </lineage>
</organism>
<keyword evidence="4" id="KW-1185">Reference proteome</keyword>
<dbReference type="InterPro" id="IPR029058">
    <property type="entry name" value="AB_hydrolase_fold"/>
</dbReference>
<dbReference type="Pfam" id="PF12697">
    <property type="entry name" value="Abhydrolase_6"/>
    <property type="match status" value="1"/>
</dbReference>
<dbReference type="PANTHER" id="PTHR47751:SF1">
    <property type="entry name" value="SUPERFAMILY HYDROLASE, PUTATIVE (AFU_ORTHOLOGUE AFUA_2G16580)-RELATED"/>
    <property type="match status" value="1"/>
</dbReference>
<gene>
    <name evidence="3" type="ORF">BDV36DRAFT_307429</name>
</gene>